<evidence type="ECO:0000256" key="6">
    <source>
        <dbReference type="ARBA" id="ARBA00023136"/>
    </source>
</evidence>
<sequence>MTISAKARLWTSIVRPLHRLLSLPPASPRRVCVSGHPDHEENSLMAAILLAEAGSLEVTLLAEDPPDARRYLGVLNRSGAPIEVVDKQSLRGVLRASRAGMLLVTHGLYGSPDLTARKLVVNMWHGFGPKATRASTSLRNPVVATVMTCNSPVWAAAATRELGSPDTKLIRTGNPRQLACRTAPDPSLFDRLGLRPRSYVLWMPTFRSSTSVTGRSWRDAPTLSSRSPDGEVPGATETLAGLARDAGVEVVVKPHPADADRFERSGLRVLTTDEIFRAGMSLYQFIGASAAMISDYSSVWVEYLDLDRPLLLYCPDISEYLTGRGLNEPYMTDVARELITDEPAVVAAFLERVRAGGDWRPEARAATRTALGLDGLELDRAAMTDALLQELAAFERSRGRGRERTRGAPTSAVSG</sequence>
<keyword evidence="4" id="KW-0808">Transferase</keyword>
<evidence type="ECO:0000256" key="4">
    <source>
        <dbReference type="ARBA" id="ARBA00022679"/>
    </source>
</evidence>
<feature type="region of interest" description="Disordered" evidence="7">
    <location>
        <begin position="211"/>
        <end position="233"/>
    </location>
</feature>
<reference evidence="9" key="1">
    <citation type="journal article" date="2019" name="Int. J. Syst. Evol. Microbiol.">
        <title>The Global Catalogue of Microorganisms (GCM) 10K type strain sequencing project: providing services to taxonomists for standard genome sequencing and annotation.</title>
        <authorList>
            <consortium name="The Broad Institute Genomics Platform"/>
            <consortium name="The Broad Institute Genome Sequencing Center for Infectious Disease"/>
            <person name="Wu L."/>
            <person name="Ma J."/>
        </authorList>
    </citation>
    <scope>NUCLEOTIDE SEQUENCE [LARGE SCALE GENOMIC DNA]</scope>
    <source>
        <strain evidence="9">JCM 3338</strain>
    </source>
</reference>
<comment type="caution">
    <text evidence="8">The sequence shown here is derived from an EMBL/GenBank/DDBJ whole genome shotgun (WGS) entry which is preliminary data.</text>
</comment>
<evidence type="ECO:0000313" key="9">
    <source>
        <dbReference type="Proteomes" id="UP001597402"/>
    </source>
</evidence>
<dbReference type="InterPro" id="IPR043149">
    <property type="entry name" value="TagF_N"/>
</dbReference>
<dbReference type="Gene3D" id="3.40.50.12580">
    <property type="match status" value="1"/>
</dbReference>
<evidence type="ECO:0000256" key="5">
    <source>
        <dbReference type="ARBA" id="ARBA00022944"/>
    </source>
</evidence>
<protein>
    <submittedName>
        <fullName evidence="8">CDP-glycerol glycerophosphotransferase family protein</fullName>
    </submittedName>
</protein>
<dbReference type="Gene3D" id="3.40.50.11820">
    <property type="match status" value="1"/>
</dbReference>
<evidence type="ECO:0000313" key="8">
    <source>
        <dbReference type="EMBL" id="MFD2091523.1"/>
    </source>
</evidence>
<dbReference type="RefSeq" id="WP_376873895.1">
    <property type="nucleotide sequence ID" value="NZ_JBHUHP010000009.1"/>
</dbReference>
<dbReference type="PANTHER" id="PTHR37316:SF3">
    <property type="entry name" value="TEICHOIC ACID GLYCEROL-PHOSPHATE TRANSFERASE"/>
    <property type="match status" value="1"/>
</dbReference>
<keyword evidence="3" id="KW-1003">Cell membrane</keyword>
<keyword evidence="5" id="KW-0777">Teichoic acid biosynthesis</keyword>
<evidence type="ECO:0000256" key="1">
    <source>
        <dbReference type="ARBA" id="ARBA00004202"/>
    </source>
</evidence>
<evidence type="ECO:0000256" key="7">
    <source>
        <dbReference type="SAM" id="MobiDB-lite"/>
    </source>
</evidence>
<evidence type="ECO:0000256" key="2">
    <source>
        <dbReference type="ARBA" id="ARBA00010488"/>
    </source>
</evidence>
<name>A0ABW4XA65_9ACTN</name>
<dbReference type="Pfam" id="PF04464">
    <property type="entry name" value="Glyphos_transf"/>
    <property type="match status" value="1"/>
</dbReference>
<keyword evidence="6" id="KW-0472">Membrane</keyword>
<comment type="subcellular location">
    <subcellularLocation>
        <location evidence="1">Cell membrane</location>
        <topology evidence="1">Peripheral membrane protein</topology>
    </subcellularLocation>
</comment>
<organism evidence="8 9">
    <name type="scientific">Blastococcus deserti</name>
    <dbReference type="NCBI Taxonomy" id="2259033"/>
    <lineage>
        <taxon>Bacteria</taxon>
        <taxon>Bacillati</taxon>
        <taxon>Actinomycetota</taxon>
        <taxon>Actinomycetes</taxon>
        <taxon>Geodermatophilales</taxon>
        <taxon>Geodermatophilaceae</taxon>
        <taxon>Blastococcus</taxon>
    </lineage>
</organism>
<dbReference type="Proteomes" id="UP001597402">
    <property type="component" value="Unassembled WGS sequence"/>
</dbReference>
<proteinExistence type="inferred from homology"/>
<dbReference type="InterPro" id="IPR051612">
    <property type="entry name" value="Teichoic_Acid_Biosynth"/>
</dbReference>
<accession>A0ABW4XA65</accession>
<dbReference type="EMBL" id="JBHUHP010000009">
    <property type="protein sequence ID" value="MFD2091523.1"/>
    <property type="molecule type" value="Genomic_DNA"/>
</dbReference>
<dbReference type="InterPro" id="IPR043148">
    <property type="entry name" value="TagF_C"/>
</dbReference>
<keyword evidence="9" id="KW-1185">Reference proteome</keyword>
<dbReference type="PANTHER" id="PTHR37316">
    <property type="entry name" value="TEICHOIC ACID GLYCEROL-PHOSPHATE PRIMASE"/>
    <property type="match status" value="1"/>
</dbReference>
<evidence type="ECO:0000256" key="3">
    <source>
        <dbReference type="ARBA" id="ARBA00022475"/>
    </source>
</evidence>
<dbReference type="SUPFAM" id="SSF53756">
    <property type="entry name" value="UDP-Glycosyltransferase/glycogen phosphorylase"/>
    <property type="match status" value="1"/>
</dbReference>
<gene>
    <name evidence="8" type="ORF">ACFSHS_08020</name>
</gene>
<dbReference type="InterPro" id="IPR007554">
    <property type="entry name" value="Glycerophosphate_synth"/>
</dbReference>
<comment type="similarity">
    <text evidence="2">Belongs to the CDP-glycerol glycerophosphotransferase family.</text>
</comment>